<evidence type="ECO:0000259" key="4">
    <source>
        <dbReference type="Pfam" id="PF00150"/>
    </source>
</evidence>
<evidence type="ECO:0000256" key="3">
    <source>
        <dbReference type="RuleBase" id="RU361153"/>
    </source>
</evidence>
<protein>
    <recommendedName>
        <fullName evidence="4">Glycoside hydrolase family 5 domain-containing protein</fullName>
    </recommendedName>
</protein>
<evidence type="ECO:0000256" key="1">
    <source>
        <dbReference type="ARBA" id="ARBA00022801"/>
    </source>
</evidence>
<evidence type="ECO:0000313" key="5">
    <source>
        <dbReference type="EMBL" id="BBI35614.1"/>
    </source>
</evidence>
<dbReference type="AlphaFoldDB" id="A0A3T1DC48"/>
<feature type="domain" description="Glycoside hydrolase family 5" evidence="4">
    <location>
        <begin position="48"/>
        <end position="290"/>
    </location>
</feature>
<keyword evidence="2 3" id="KW-0326">Glycosidase</keyword>
<dbReference type="InterPro" id="IPR017853">
    <property type="entry name" value="GH"/>
</dbReference>
<accession>A0A3T1DC48</accession>
<gene>
    <name evidence="5" type="ORF">KCTCHS21_50130</name>
</gene>
<organism evidence="5 6">
    <name type="scientific">Cohnella abietis</name>
    <dbReference type="NCBI Taxonomy" id="2507935"/>
    <lineage>
        <taxon>Bacteria</taxon>
        <taxon>Bacillati</taxon>
        <taxon>Bacillota</taxon>
        <taxon>Bacilli</taxon>
        <taxon>Bacillales</taxon>
        <taxon>Paenibacillaceae</taxon>
        <taxon>Cohnella</taxon>
    </lineage>
</organism>
<dbReference type="OrthoDB" id="177947at2"/>
<name>A0A3T1DC48_9BACL</name>
<dbReference type="KEGG" id="cohn:KCTCHS21_50130"/>
<keyword evidence="1 3" id="KW-0378">Hydrolase</keyword>
<dbReference type="GO" id="GO:0004553">
    <property type="term" value="F:hydrolase activity, hydrolyzing O-glycosyl compounds"/>
    <property type="evidence" value="ECO:0007669"/>
    <property type="project" value="InterPro"/>
</dbReference>
<reference evidence="5 6" key="1">
    <citation type="submission" date="2019-01" db="EMBL/GenBank/DDBJ databases">
        <title>Complete genome sequence of Cohnella hallensis HS21 isolated from Korean fir (Abies koreana) rhizospheric soil.</title>
        <authorList>
            <person name="Jiang L."/>
            <person name="Kang S.W."/>
            <person name="Kim S."/>
            <person name="Jung J."/>
            <person name="Kim C.Y."/>
            <person name="Kim D.H."/>
            <person name="Kim S.W."/>
            <person name="Lee J."/>
        </authorList>
    </citation>
    <scope>NUCLEOTIDE SEQUENCE [LARGE SCALE GENOMIC DNA]</scope>
    <source>
        <strain evidence="5 6">HS21</strain>
    </source>
</reference>
<dbReference type="Proteomes" id="UP000289856">
    <property type="component" value="Chromosome"/>
</dbReference>
<comment type="similarity">
    <text evidence="3">Belongs to the glycosyl hydrolase 5 (cellulase A) family.</text>
</comment>
<dbReference type="EMBL" id="AP019400">
    <property type="protein sequence ID" value="BBI35614.1"/>
    <property type="molecule type" value="Genomic_DNA"/>
</dbReference>
<dbReference type="InterPro" id="IPR001547">
    <property type="entry name" value="Glyco_hydro_5"/>
</dbReference>
<evidence type="ECO:0000256" key="2">
    <source>
        <dbReference type="ARBA" id="ARBA00023295"/>
    </source>
</evidence>
<dbReference type="RefSeq" id="WP_130614437.1">
    <property type="nucleotide sequence ID" value="NZ_AP019400.1"/>
</dbReference>
<dbReference type="SUPFAM" id="SSF51445">
    <property type="entry name" value="(Trans)glycosidases"/>
    <property type="match status" value="1"/>
</dbReference>
<dbReference type="GO" id="GO:0000272">
    <property type="term" value="P:polysaccharide catabolic process"/>
    <property type="evidence" value="ECO:0007669"/>
    <property type="project" value="InterPro"/>
</dbReference>
<sequence length="333" mass="38578">MTQTLNCPDIRGFNYQPSYGSTSLENWLSFDEQVFELELRRGKQFFPEMNTIRTWLSWDAFIRNPEKFAENFERSLQIADSLGLVTVPILFNRWHDADLDCGGIYFDHFMPGWSWLTRLEWEKKQDDLFGNYLDIVVGRHIEDARILYWDICNEPFSYMLSPEEVPSEVEAAEYAWLERMSLRCRRLGATQPIGISVHAKHGRRGLERIAPLSDILMIHPYYPGPSDDEAQKQEFTKLLDEYVAVSVETGKPLLATETCWGGSEDDEWRVTNIHFTLSELKKRGIGWTVHLLHHSLVADAHRSPYGPVADCGYFAFIEADGSLRKGHEVFNIY</sequence>
<keyword evidence="6" id="KW-1185">Reference proteome</keyword>
<dbReference type="Pfam" id="PF00150">
    <property type="entry name" value="Cellulase"/>
    <property type="match status" value="1"/>
</dbReference>
<dbReference type="Gene3D" id="3.20.20.80">
    <property type="entry name" value="Glycosidases"/>
    <property type="match status" value="1"/>
</dbReference>
<proteinExistence type="inferred from homology"/>
<evidence type="ECO:0000313" key="6">
    <source>
        <dbReference type="Proteomes" id="UP000289856"/>
    </source>
</evidence>